<dbReference type="Pfam" id="PF00072">
    <property type="entry name" value="Response_reg"/>
    <property type="match status" value="1"/>
</dbReference>
<dbReference type="EMBL" id="DSVQ01000015">
    <property type="protein sequence ID" value="HGT39764.1"/>
    <property type="molecule type" value="Genomic_DNA"/>
</dbReference>
<dbReference type="PANTHER" id="PTHR44591">
    <property type="entry name" value="STRESS RESPONSE REGULATOR PROTEIN 1"/>
    <property type="match status" value="1"/>
</dbReference>
<dbReference type="GO" id="GO:0000160">
    <property type="term" value="P:phosphorelay signal transduction system"/>
    <property type="evidence" value="ECO:0007669"/>
    <property type="project" value="UniProtKB-KW"/>
</dbReference>
<reference evidence="5" key="1">
    <citation type="journal article" date="2020" name="mSystems">
        <title>Genome- and Community-Level Interaction Insights into Carbon Utilization and Element Cycling Functions of Hydrothermarchaeota in Hydrothermal Sediment.</title>
        <authorList>
            <person name="Zhou Z."/>
            <person name="Liu Y."/>
            <person name="Xu W."/>
            <person name="Pan J."/>
            <person name="Luo Z.H."/>
            <person name="Li M."/>
        </authorList>
    </citation>
    <scope>NUCLEOTIDE SEQUENCE [LARGE SCALE GENOMIC DNA]</scope>
    <source>
        <strain evidence="5">SpSt-508</strain>
    </source>
</reference>
<dbReference type="InterPro" id="IPR001789">
    <property type="entry name" value="Sig_transdc_resp-reg_receiver"/>
</dbReference>
<keyword evidence="2" id="KW-0902">Two-component regulatory system</keyword>
<evidence type="ECO:0000259" key="4">
    <source>
        <dbReference type="PROSITE" id="PS50110"/>
    </source>
</evidence>
<sequence length="154" mass="16849">MVAPLSAAAPRTPVEHSMDPTVLVADADPLAARYLARQLDRAGFDVVAVSRADAAWYLLHQTQPSLLVLNYRWQGMDPLAFLERIRADEQLSDLPVIVLVPADAELGDDARVLQTLSATVVRQPYSPRRLAVRAFEAVHAASWSNRPAEIATLA</sequence>
<dbReference type="AlphaFoldDB" id="A0A7C4QPR8"/>
<name>A0A7C4QPR8_9PLAN</name>
<evidence type="ECO:0000256" key="1">
    <source>
        <dbReference type="ARBA" id="ARBA00022553"/>
    </source>
</evidence>
<dbReference type="Gene3D" id="3.40.50.2300">
    <property type="match status" value="1"/>
</dbReference>
<protein>
    <submittedName>
        <fullName evidence="5">Response regulator</fullName>
    </submittedName>
</protein>
<dbReference type="InterPro" id="IPR050595">
    <property type="entry name" value="Bact_response_regulator"/>
</dbReference>
<dbReference type="InterPro" id="IPR011006">
    <property type="entry name" value="CheY-like_superfamily"/>
</dbReference>
<keyword evidence="1" id="KW-0597">Phosphoprotein</keyword>
<proteinExistence type="predicted"/>
<evidence type="ECO:0000256" key="3">
    <source>
        <dbReference type="PROSITE-ProRule" id="PRU00169"/>
    </source>
</evidence>
<dbReference type="PROSITE" id="PS50110">
    <property type="entry name" value="RESPONSE_REGULATORY"/>
    <property type="match status" value="1"/>
</dbReference>
<dbReference type="SUPFAM" id="SSF52172">
    <property type="entry name" value="CheY-like"/>
    <property type="match status" value="1"/>
</dbReference>
<dbReference type="SMART" id="SM00448">
    <property type="entry name" value="REC"/>
    <property type="match status" value="1"/>
</dbReference>
<gene>
    <name evidence="5" type="ORF">ENS64_10960</name>
</gene>
<comment type="caution">
    <text evidence="3">Lacks conserved residue(s) required for the propagation of feature annotation.</text>
</comment>
<comment type="caution">
    <text evidence="5">The sequence shown here is derived from an EMBL/GenBank/DDBJ whole genome shotgun (WGS) entry which is preliminary data.</text>
</comment>
<accession>A0A7C4QPR8</accession>
<evidence type="ECO:0000313" key="5">
    <source>
        <dbReference type="EMBL" id="HGT39764.1"/>
    </source>
</evidence>
<feature type="domain" description="Response regulatory" evidence="4">
    <location>
        <begin position="21"/>
        <end position="138"/>
    </location>
</feature>
<organism evidence="5">
    <name type="scientific">Schlesneria paludicola</name>
    <dbReference type="NCBI Taxonomy" id="360056"/>
    <lineage>
        <taxon>Bacteria</taxon>
        <taxon>Pseudomonadati</taxon>
        <taxon>Planctomycetota</taxon>
        <taxon>Planctomycetia</taxon>
        <taxon>Planctomycetales</taxon>
        <taxon>Planctomycetaceae</taxon>
        <taxon>Schlesneria</taxon>
    </lineage>
</organism>
<dbReference type="PANTHER" id="PTHR44591:SF14">
    <property type="entry name" value="PROTEIN PILG"/>
    <property type="match status" value="1"/>
</dbReference>
<evidence type="ECO:0000256" key="2">
    <source>
        <dbReference type="ARBA" id="ARBA00023012"/>
    </source>
</evidence>